<name>A0A0M3JDB2_ANISI</name>
<dbReference type="WBParaSite" id="ASIM_0000559801-mRNA-1">
    <property type="protein sequence ID" value="ASIM_0000559801-mRNA-1"/>
    <property type="gene ID" value="ASIM_0000559801"/>
</dbReference>
<organism evidence="1">
    <name type="scientific">Anisakis simplex</name>
    <name type="common">Herring worm</name>
    <dbReference type="NCBI Taxonomy" id="6269"/>
    <lineage>
        <taxon>Eukaryota</taxon>
        <taxon>Metazoa</taxon>
        <taxon>Ecdysozoa</taxon>
        <taxon>Nematoda</taxon>
        <taxon>Chromadorea</taxon>
        <taxon>Rhabditida</taxon>
        <taxon>Spirurina</taxon>
        <taxon>Ascaridomorpha</taxon>
        <taxon>Ascaridoidea</taxon>
        <taxon>Anisakidae</taxon>
        <taxon>Anisakis</taxon>
        <taxon>Anisakis simplex complex</taxon>
    </lineage>
</organism>
<protein>
    <submittedName>
        <fullName evidence="1">BTB domain-containing protein</fullName>
    </submittedName>
</protein>
<sequence>LLSSQMQLLEEVAVCVQMNWLTLLTGKSNVGKASTMIDYVNIEKIKAECMEFLVDQKELRDAVANCDDALALRLSIQSAAYLVEEGK</sequence>
<proteinExistence type="predicted"/>
<accession>A0A0M3JDB2</accession>
<dbReference type="AlphaFoldDB" id="A0A0M3JDB2"/>
<reference evidence="1" key="1">
    <citation type="submission" date="2017-02" db="UniProtKB">
        <authorList>
            <consortium name="WormBaseParasite"/>
        </authorList>
    </citation>
    <scope>IDENTIFICATION</scope>
</reference>
<evidence type="ECO:0000313" key="1">
    <source>
        <dbReference type="WBParaSite" id="ASIM_0000559801-mRNA-1"/>
    </source>
</evidence>